<accession>A0A8B7NXC4</accession>
<dbReference type="KEGG" id="hazt:108674138"/>
<name>A0A8B7NXC4_HYAAZ</name>
<dbReference type="RefSeq" id="XP_018017536.1">
    <property type="nucleotide sequence ID" value="XM_018162047.2"/>
</dbReference>
<feature type="compositionally biased region" description="Low complexity" evidence="6">
    <location>
        <begin position="10"/>
        <end position="19"/>
    </location>
</feature>
<dbReference type="InterPro" id="IPR036638">
    <property type="entry name" value="HLH_DNA-bd_sf"/>
</dbReference>
<keyword evidence="5" id="KW-0539">Nucleus</keyword>
<evidence type="ECO:0000256" key="1">
    <source>
        <dbReference type="ARBA" id="ARBA00004123"/>
    </source>
</evidence>
<evidence type="ECO:0000313" key="9">
    <source>
        <dbReference type="RefSeq" id="XP_018017536.1"/>
    </source>
</evidence>
<dbReference type="FunFam" id="4.10.280.10:FF:000010">
    <property type="entry name" value="Scleraxis bHLH transcription factor"/>
    <property type="match status" value="1"/>
</dbReference>
<dbReference type="Proteomes" id="UP000694843">
    <property type="component" value="Unplaced"/>
</dbReference>
<evidence type="ECO:0000256" key="5">
    <source>
        <dbReference type="ARBA" id="ARBA00023242"/>
    </source>
</evidence>
<evidence type="ECO:0000256" key="6">
    <source>
        <dbReference type="SAM" id="MobiDB-lite"/>
    </source>
</evidence>
<keyword evidence="3" id="KW-0238">DNA-binding</keyword>
<gene>
    <name evidence="9" type="primary">LOC108674138</name>
</gene>
<dbReference type="GO" id="GO:0032502">
    <property type="term" value="P:developmental process"/>
    <property type="evidence" value="ECO:0007669"/>
    <property type="project" value="TreeGrafter"/>
</dbReference>
<evidence type="ECO:0000256" key="2">
    <source>
        <dbReference type="ARBA" id="ARBA00023015"/>
    </source>
</evidence>
<dbReference type="PANTHER" id="PTHR23349">
    <property type="entry name" value="BASIC HELIX-LOOP-HELIX TRANSCRIPTION FACTOR, TWIST"/>
    <property type="match status" value="1"/>
</dbReference>
<comment type="subcellular location">
    <subcellularLocation>
        <location evidence="1">Nucleus</location>
    </subcellularLocation>
</comment>
<dbReference type="AlphaFoldDB" id="A0A8B7NXC4"/>
<sequence length="162" mass="18101">MPRRPRNSRNRNQQRQQPENPDDMQGGKSGRREKPVQRNAANARERTRMRILARAFCRLKTTLPWVPPDTKLSKLDTLRLAASYIAHLRGVLTDPTHNTAQYDARLSWPYAGLSTRDPALLPCNAAPVSFSSSSYAECGTAGCGDIPRYMAHCSTPIYSSPC</sequence>
<dbReference type="InterPro" id="IPR011598">
    <property type="entry name" value="bHLH_dom"/>
</dbReference>
<feature type="domain" description="BHLH" evidence="7">
    <location>
        <begin position="36"/>
        <end position="88"/>
    </location>
</feature>
<evidence type="ECO:0000259" key="7">
    <source>
        <dbReference type="PROSITE" id="PS50888"/>
    </source>
</evidence>
<dbReference type="PROSITE" id="PS50888">
    <property type="entry name" value="BHLH"/>
    <property type="match status" value="1"/>
</dbReference>
<proteinExistence type="predicted"/>
<organism evidence="8 9">
    <name type="scientific">Hyalella azteca</name>
    <name type="common">Amphipod</name>
    <dbReference type="NCBI Taxonomy" id="294128"/>
    <lineage>
        <taxon>Eukaryota</taxon>
        <taxon>Metazoa</taxon>
        <taxon>Ecdysozoa</taxon>
        <taxon>Arthropoda</taxon>
        <taxon>Crustacea</taxon>
        <taxon>Multicrustacea</taxon>
        <taxon>Malacostraca</taxon>
        <taxon>Eumalacostraca</taxon>
        <taxon>Peracarida</taxon>
        <taxon>Amphipoda</taxon>
        <taxon>Senticaudata</taxon>
        <taxon>Talitrida</taxon>
        <taxon>Talitroidea</taxon>
        <taxon>Hyalellidae</taxon>
        <taxon>Hyalella</taxon>
    </lineage>
</organism>
<dbReference type="GO" id="GO:0046983">
    <property type="term" value="F:protein dimerization activity"/>
    <property type="evidence" value="ECO:0007669"/>
    <property type="project" value="InterPro"/>
</dbReference>
<feature type="region of interest" description="Disordered" evidence="6">
    <location>
        <begin position="1"/>
        <end position="45"/>
    </location>
</feature>
<protein>
    <submittedName>
        <fullName evidence="9">Transcription factor 21-like isoform X1</fullName>
    </submittedName>
</protein>
<dbReference type="GO" id="GO:0000981">
    <property type="term" value="F:DNA-binding transcription factor activity, RNA polymerase II-specific"/>
    <property type="evidence" value="ECO:0007669"/>
    <property type="project" value="TreeGrafter"/>
</dbReference>
<dbReference type="OrthoDB" id="6233288at2759"/>
<dbReference type="PANTHER" id="PTHR23349:SF72">
    <property type="entry name" value="HLH54F"/>
    <property type="match status" value="1"/>
</dbReference>
<evidence type="ECO:0000313" key="8">
    <source>
        <dbReference type="Proteomes" id="UP000694843"/>
    </source>
</evidence>
<evidence type="ECO:0000256" key="3">
    <source>
        <dbReference type="ARBA" id="ARBA00023125"/>
    </source>
</evidence>
<dbReference type="GO" id="GO:0005634">
    <property type="term" value="C:nucleus"/>
    <property type="evidence" value="ECO:0007669"/>
    <property type="project" value="UniProtKB-SubCell"/>
</dbReference>
<evidence type="ECO:0000256" key="4">
    <source>
        <dbReference type="ARBA" id="ARBA00023163"/>
    </source>
</evidence>
<keyword evidence="2" id="KW-0805">Transcription regulation</keyword>
<keyword evidence="4" id="KW-0804">Transcription</keyword>
<dbReference type="CDD" id="cd11423">
    <property type="entry name" value="bHLH_TS_musculin_like"/>
    <property type="match status" value="1"/>
</dbReference>
<reference evidence="9" key="1">
    <citation type="submission" date="2025-08" db="UniProtKB">
        <authorList>
            <consortium name="RefSeq"/>
        </authorList>
    </citation>
    <scope>IDENTIFICATION</scope>
    <source>
        <tissue evidence="9">Whole organism</tissue>
    </source>
</reference>
<dbReference type="GO" id="GO:0000977">
    <property type="term" value="F:RNA polymerase II transcription regulatory region sequence-specific DNA binding"/>
    <property type="evidence" value="ECO:0007669"/>
    <property type="project" value="TreeGrafter"/>
</dbReference>
<dbReference type="Pfam" id="PF00010">
    <property type="entry name" value="HLH"/>
    <property type="match status" value="1"/>
</dbReference>
<dbReference type="SUPFAM" id="SSF47459">
    <property type="entry name" value="HLH, helix-loop-helix DNA-binding domain"/>
    <property type="match status" value="1"/>
</dbReference>
<keyword evidence="8" id="KW-1185">Reference proteome</keyword>
<dbReference type="InterPro" id="IPR050283">
    <property type="entry name" value="E-box_TF_Regulators"/>
</dbReference>
<dbReference type="GeneID" id="108674138"/>
<dbReference type="SMART" id="SM00353">
    <property type="entry name" value="HLH"/>
    <property type="match status" value="1"/>
</dbReference>
<dbReference type="Gene3D" id="4.10.280.10">
    <property type="entry name" value="Helix-loop-helix DNA-binding domain"/>
    <property type="match status" value="1"/>
</dbReference>